<gene>
    <name evidence="4" type="ORF">DH2020_025293</name>
</gene>
<dbReference type="PANTHER" id="PTHR31286:SF178">
    <property type="entry name" value="DUF4283 DOMAIN-CONTAINING PROTEIN"/>
    <property type="match status" value="1"/>
</dbReference>
<dbReference type="PANTHER" id="PTHR31286">
    <property type="entry name" value="GLYCINE-RICH CELL WALL STRUCTURAL PROTEIN 1.8-LIKE"/>
    <property type="match status" value="1"/>
</dbReference>
<dbReference type="Pfam" id="PF14392">
    <property type="entry name" value="zf-CCHC_4"/>
    <property type="match status" value="1"/>
</dbReference>
<dbReference type="InterPro" id="IPR025558">
    <property type="entry name" value="DUF4283"/>
</dbReference>
<sequence>MARELVDRLNSFSLSSEEKNEIFLENIDIFKRKEESERSLIGRLFGDKKVNFAGFRSTVTAIWQTKESFTVREIGVNLFQFIFSSQEDKIRVLNGKTWSFENMYLVLREWSENILDKIDQLNSVELWVQVWNLPYFWIGVETGRKIGKKFDKILDVVVPETGSSKGLFIRILAVVNLDKPLLRGTYITLHSEKVWVDFRYEKLQNFCFYCGLVGHLERGCLARRDDMQRDKLEEDQFGEWLRVSEVRNNKSLNNFPKATQPPVEQSSAPDKNRGILKSGGKSAKPLSEIGPIAKRAEELHCLEASKNVETKDLHLEALKEDGNKENGMMIDKMEMVEAVVQMEGNRTSYKEIQNNALVRVGRTVKKGIPSRRGGRTKGDGQSNLTPMDCTLEQAEITCGHKRQHDLIEIESDQKYIASNAVVNSRKFNSRE</sequence>
<keyword evidence="5" id="KW-1185">Reference proteome</keyword>
<name>A0ABR0W470_REHGL</name>
<comment type="caution">
    <text evidence="4">The sequence shown here is derived from an EMBL/GenBank/DDBJ whole genome shotgun (WGS) entry which is preliminary data.</text>
</comment>
<evidence type="ECO:0000259" key="3">
    <source>
        <dbReference type="PROSITE" id="PS50158"/>
    </source>
</evidence>
<proteinExistence type="predicted"/>
<dbReference type="InterPro" id="IPR025836">
    <property type="entry name" value="Zn_knuckle_CX2CX4HX4C"/>
</dbReference>
<keyword evidence="1" id="KW-0479">Metal-binding</keyword>
<feature type="compositionally biased region" description="Polar residues" evidence="2">
    <location>
        <begin position="252"/>
        <end position="269"/>
    </location>
</feature>
<feature type="domain" description="CCHC-type" evidence="3">
    <location>
        <begin position="207"/>
        <end position="220"/>
    </location>
</feature>
<dbReference type="Pfam" id="PF14111">
    <property type="entry name" value="DUF4283"/>
    <property type="match status" value="1"/>
</dbReference>
<keyword evidence="1" id="KW-0862">Zinc</keyword>
<organism evidence="4 5">
    <name type="scientific">Rehmannia glutinosa</name>
    <name type="common">Chinese foxglove</name>
    <dbReference type="NCBI Taxonomy" id="99300"/>
    <lineage>
        <taxon>Eukaryota</taxon>
        <taxon>Viridiplantae</taxon>
        <taxon>Streptophyta</taxon>
        <taxon>Embryophyta</taxon>
        <taxon>Tracheophyta</taxon>
        <taxon>Spermatophyta</taxon>
        <taxon>Magnoliopsida</taxon>
        <taxon>eudicotyledons</taxon>
        <taxon>Gunneridae</taxon>
        <taxon>Pentapetalae</taxon>
        <taxon>asterids</taxon>
        <taxon>lamiids</taxon>
        <taxon>Lamiales</taxon>
        <taxon>Orobanchaceae</taxon>
        <taxon>Rehmannieae</taxon>
        <taxon>Rehmannia</taxon>
    </lineage>
</organism>
<dbReference type="PROSITE" id="PS50158">
    <property type="entry name" value="ZF_CCHC"/>
    <property type="match status" value="1"/>
</dbReference>
<reference evidence="4 5" key="1">
    <citation type="journal article" date="2021" name="Comput. Struct. Biotechnol. J.">
        <title>De novo genome assembly of the potent medicinal plant Rehmannia glutinosa using nanopore technology.</title>
        <authorList>
            <person name="Ma L."/>
            <person name="Dong C."/>
            <person name="Song C."/>
            <person name="Wang X."/>
            <person name="Zheng X."/>
            <person name="Niu Y."/>
            <person name="Chen S."/>
            <person name="Feng W."/>
        </authorList>
    </citation>
    <scope>NUCLEOTIDE SEQUENCE [LARGE SCALE GENOMIC DNA]</scope>
    <source>
        <strain evidence="4">DH-2019</strain>
    </source>
</reference>
<accession>A0ABR0W470</accession>
<evidence type="ECO:0000256" key="2">
    <source>
        <dbReference type="SAM" id="MobiDB-lite"/>
    </source>
</evidence>
<evidence type="ECO:0000313" key="5">
    <source>
        <dbReference type="Proteomes" id="UP001318860"/>
    </source>
</evidence>
<keyword evidence="1" id="KW-0863">Zinc-finger</keyword>
<dbReference type="Proteomes" id="UP001318860">
    <property type="component" value="Unassembled WGS sequence"/>
</dbReference>
<evidence type="ECO:0000313" key="4">
    <source>
        <dbReference type="EMBL" id="KAK6140965.1"/>
    </source>
</evidence>
<dbReference type="EMBL" id="JABTTQ020000216">
    <property type="protein sequence ID" value="KAK6140965.1"/>
    <property type="molecule type" value="Genomic_DNA"/>
</dbReference>
<evidence type="ECO:0000256" key="1">
    <source>
        <dbReference type="PROSITE-ProRule" id="PRU00047"/>
    </source>
</evidence>
<feature type="region of interest" description="Disordered" evidence="2">
    <location>
        <begin position="252"/>
        <end position="286"/>
    </location>
</feature>
<dbReference type="InterPro" id="IPR040256">
    <property type="entry name" value="At4g02000-like"/>
</dbReference>
<dbReference type="InterPro" id="IPR001878">
    <property type="entry name" value="Znf_CCHC"/>
</dbReference>
<protein>
    <recommendedName>
        <fullName evidence="3">CCHC-type domain-containing protein</fullName>
    </recommendedName>
</protein>